<gene>
    <name evidence="3" type="ORF">CCAM_LOCUS25140</name>
</gene>
<reference evidence="3 4" key="1">
    <citation type="submission" date="2018-04" db="EMBL/GenBank/DDBJ databases">
        <authorList>
            <person name="Vogel A."/>
        </authorList>
    </citation>
    <scope>NUCLEOTIDE SEQUENCE [LARGE SCALE GENOMIC DNA]</scope>
</reference>
<protein>
    <recommendedName>
        <fullName evidence="2">PB1-like domain-containing protein</fullName>
    </recommendedName>
</protein>
<evidence type="ECO:0000313" key="4">
    <source>
        <dbReference type="Proteomes" id="UP000595140"/>
    </source>
</evidence>
<evidence type="ECO:0000259" key="2">
    <source>
        <dbReference type="Pfam" id="PF26130"/>
    </source>
</evidence>
<keyword evidence="4" id="KW-1185">Reference proteome</keyword>
<evidence type="ECO:0000313" key="3">
    <source>
        <dbReference type="EMBL" id="VFQ83364.1"/>
    </source>
</evidence>
<accession>A0A484M4P7</accession>
<feature type="domain" description="PB1-like" evidence="2">
    <location>
        <begin position="8"/>
        <end position="90"/>
    </location>
</feature>
<feature type="region of interest" description="Disordered" evidence="1">
    <location>
        <begin position="220"/>
        <end position="242"/>
    </location>
</feature>
<dbReference type="AlphaFoldDB" id="A0A484M4P7"/>
<dbReference type="Pfam" id="PF26130">
    <property type="entry name" value="PB1-like"/>
    <property type="match status" value="1"/>
</dbReference>
<feature type="compositionally biased region" description="Acidic residues" evidence="1">
    <location>
        <begin position="114"/>
        <end position="132"/>
    </location>
</feature>
<dbReference type="Proteomes" id="UP000595140">
    <property type="component" value="Unassembled WGS sequence"/>
</dbReference>
<evidence type="ECO:0000256" key="1">
    <source>
        <dbReference type="SAM" id="MobiDB-lite"/>
    </source>
</evidence>
<organism evidence="3 4">
    <name type="scientific">Cuscuta campestris</name>
    <dbReference type="NCBI Taxonomy" id="132261"/>
    <lineage>
        <taxon>Eukaryota</taxon>
        <taxon>Viridiplantae</taxon>
        <taxon>Streptophyta</taxon>
        <taxon>Embryophyta</taxon>
        <taxon>Tracheophyta</taxon>
        <taxon>Spermatophyta</taxon>
        <taxon>Magnoliopsida</taxon>
        <taxon>eudicotyledons</taxon>
        <taxon>Gunneridae</taxon>
        <taxon>Pentapetalae</taxon>
        <taxon>asterids</taxon>
        <taxon>lamiids</taxon>
        <taxon>Solanales</taxon>
        <taxon>Convolvulaceae</taxon>
        <taxon>Cuscuteae</taxon>
        <taxon>Cuscuta</taxon>
        <taxon>Cuscuta subgen. Grammica</taxon>
        <taxon>Cuscuta sect. Cleistogrammica</taxon>
    </lineage>
</organism>
<dbReference type="EMBL" id="OOIL02002582">
    <property type="protein sequence ID" value="VFQ83364.1"/>
    <property type="molecule type" value="Genomic_DNA"/>
</dbReference>
<name>A0A484M4P7_9ASTE</name>
<sequence length="312" mass="35202">MCSIHGTLKVIFKLGGKLGKDGDSSRYIGGFVKVAHILYEQWGMMMIKSYVEEYGYKNWEDIYIYVQSGTTLKELLTDSDAWELFHVDELSSELELWVVIHGDSGFNRGNDTGDIGDDEYTEDDTGSDGEDDVDLEELDYDEDDLLFDANVDMTVEFHGIEDSMPHVSHALEVSTQVEQQVLGSDDESLSEGELMEKLNLPLVKKRCTKCKVVGHNKKTCPEDPQAKARQTQAKEKKKKQLRRRKGALQSVVCVEEASLNVNQSVPTLALVQNACDTDFEFWEDATKMADMYSQRDATLQEEKSTTCHPRSA</sequence>
<dbReference type="InterPro" id="IPR058594">
    <property type="entry name" value="PB1-like_dom_pln"/>
</dbReference>
<feature type="region of interest" description="Disordered" evidence="1">
    <location>
        <begin position="109"/>
        <end position="132"/>
    </location>
</feature>
<proteinExistence type="predicted"/>